<dbReference type="Proteomes" id="UP001187531">
    <property type="component" value="Unassembled WGS sequence"/>
</dbReference>
<evidence type="ECO:0000259" key="1">
    <source>
        <dbReference type="Pfam" id="PF13843"/>
    </source>
</evidence>
<keyword evidence="3" id="KW-1185">Reference proteome</keyword>
<evidence type="ECO:0000313" key="2">
    <source>
        <dbReference type="EMBL" id="KAK2719347.1"/>
    </source>
</evidence>
<dbReference type="AlphaFoldDB" id="A0AA88ICH0"/>
<proteinExistence type="predicted"/>
<dbReference type="Pfam" id="PF13843">
    <property type="entry name" value="DDE_Tnp_1_7"/>
    <property type="match status" value="1"/>
</dbReference>
<dbReference type="EMBL" id="JAVRJZ010000008">
    <property type="protein sequence ID" value="KAK2719347.1"/>
    <property type="molecule type" value="Genomic_DNA"/>
</dbReference>
<comment type="caution">
    <text evidence="2">The sequence shown here is derived from an EMBL/GenBank/DDBJ whole genome shotgun (WGS) entry which is preliminary data.</text>
</comment>
<gene>
    <name evidence="2" type="ORF">QYM36_004980</name>
</gene>
<dbReference type="InterPro" id="IPR029526">
    <property type="entry name" value="PGBD"/>
</dbReference>
<name>A0AA88ICH0_ARTSF</name>
<organism evidence="2 3">
    <name type="scientific">Artemia franciscana</name>
    <name type="common">Brine shrimp</name>
    <name type="synonym">Artemia sanfranciscana</name>
    <dbReference type="NCBI Taxonomy" id="6661"/>
    <lineage>
        <taxon>Eukaryota</taxon>
        <taxon>Metazoa</taxon>
        <taxon>Ecdysozoa</taxon>
        <taxon>Arthropoda</taxon>
        <taxon>Crustacea</taxon>
        <taxon>Branchiopoda</taxon>
        <taxon>Anostraca</taxon>
        <taxon>Artemiidae</taxon>
        <taxon>Artemia</taxon>
    </lineage>
</organism>
<dbReference type="PANTHER" id="PTHR46599:SF6">
    <property type="entry name" value="DUAL SPECIFICITY PHOSPHATASE 26"/>
    <property type="match status" value="1"/>
</dbReference>
<protein>
    <recommendedName>
        <fullName evidence="1">PiggyBac transposable element-derived protein domain-containing protein</fullName>
    </recommendedName>
</protein>
<accession>A0AA88ICH0</accession>
<reference evidence="2" key="1">
    <citation type="submission" date="2023-07" db="EMBL/GenBank/DDBJ databases">
        <title>Chromosome-level genome assembly of Artemia franciscana.</title>
        <authorList>
            <person name="Jo E."/>
        </authorList>
    </citation>
    <scope>NUCLEOTIDE SEQUENCE</scope>
    <source>
        <tissue evidence="2">Whole body</tissue>
    </source>
</reference>
<dbReference type="PANTHER" id="PTHR46599">
    <property type="entry name" value="PIGGYBAC TRANSPOSABLE ELEMENT-DERIVED PROTEIN 4"/>
    <property type="match status" value="1"/>
</dbReference>
<sequence>MSPKRFLYTEACLRFDDPSTCLARETPLAPIFDIYEQFVGNYSKLYSTSDIVTIDEILIEFRGRCHFRMYIPTKPNKYGIKMQYLTDARAFYLCDAFIYCGKETKLLDPSIFRYQLGQLLLWRGLSLSQAEISRPTICKFLFNSRKSY</sequence>
<evidence type="ECO:0000313" key="3">
    <source>
        <dbReference type="Proteomes" id="UP001187531"/>
    </source>
</evidence>
<feature type="domain" description="PiggyBac transposable element-derived protein" evidence="1">
    <location>
        <begin position="1"/>
        <end position="106"/>
    </location>
</feature>